<feature type="domain" description="SnoaL-like" evidence="1">
    <location>
        <begin position="13"/>
        <end position="109"/>
    </location>
</feature>
<dbReference type="Proteomes" id="UP000799771">
    <property type="component" value="Unassembled WGS sequence"/>
</dbReference>
<evidence type="ECO:0000313" key="2">
    <source>
        <dbReference type="EMBL" id="KAF2132362.1"/>
    </source>
</evidence>
<dbReference type="GeneID" id="54403792"/>
<evidence type="ECO:0000313" key="3">
    <source>
        <dbReference type="Proteomes" id="UP000799771"/>
    </source>
</evidence>
<dbReference type="InterPro" id="IPR037401">
    <property type="entry name" value="SnoaL-like"/>
</dbReference>
<dbReference type="RefSeq" id="XP_033526749.1">
    <property type="nucleotide sequence ID" value="XM_033663360.1"/>
</dbReference>
<dbReference type="SUPFAM" id="SSF54427">
    <property type="entry name" value="NTF2-like"/>
    <property type="match status" value="1"/>
</dbReference>
<accession>A0A6A6AK81</accession>
<dbReference type="AlphaFoldDB" id="A0A6A6AK81"/>
<gene>
    <name evidence="2" type="ORF">P153DRAFT_285012</name>
</gene>
<dbReference type="PANTHER" id="PTHR39598">
    <property type="entry name" value="AUSTINOL SYNTHESIS PROTEIN F-RELATED"/>
    <property type="match status" value="1"/>
</dbReference>
<reference evidence="2" key="1">
    <citation type="journal article" date="2020" name="Stud. Mycol.">
        <title>101 Dothideomycetes genomes: a test case for predicting lifestyles and emergence of pathogens.</title>
        <authorList>
            <person name="Haridas S."/>
            <person name="Albert R."/>
            <person name="Binder M."/>
            <person name="Bloem J."/>
            <person name="Labutti K."/>
            <person name="Salamov A."/>
            <person name="Andreopoulos B."/>
            <person name="Baker S."/>
            <person name="Barry K."/>
            <person name="Bills G."/>
            <person name="Bluhm B."/>
            <person name="Cannon C."/>
            <person name="Castanera R."/>
            <person name="Culley D."/>
            <person name="Daum C."/>
            <person name="Ezra D."/>
            <person name="Gonzalez J."/>
            <person name="Henrissat B."/>
            <person name="Kuo A."/>
            <person name="Liang C."/>
            <person name="Lipzen A."/>
            <person name="Lutzoni F."/>
            <person name="Magnuson J."/>
            <person name="Mondo S."/>
            <person name="Nolan M."/>
            <person name="Ohm R."/>
            <person name="Pangilinan J."/>
            <person name="Park H.-J."/>
            <person name="Ramirez L."/>
            <person name="Alfaro M."/>
            <person name="Sun H."/>
            <person name="Tritt A."/>
            <person name="Yoshinaga Y."/>
            <person name="Zwiers L.-H."/>
            <person name="Turgeon B."/>
            <person name="Goodwin S."/>
            <person name="Spatafora J."/>
            <person name="Crous P."/>
            <person name="Grigoriev I."/>
        </authorList>
    </citation>
    <scope>NUCLEOTIDE SEQUENCE</scope>
    <source>
        <strain evidence="2">CBS 119687</strain>
    </source>
</reference>
<protein>
    <recommendedName>
        <fullName evidence="1">SnoaL-like domain-containing protein</fullName>
    </recommendedName>
</protein>
<sequence length="146" mass="16447">MPSKERQTADTIVQAYNRMDIDTIVSLRTPDCKRIFLPSSLKYPSQSNDAFRANLTSMKSIFTNFKVTVHDVIESGSTSAIVIFASARGDTPIGVYENEYVWKMTFEEGGERVCGWSEFVDVGMARDFLPKLMEEMKRRATQGAGQ</sequence>
<dbReference type="OrthoDB" id="3758478at2759"/>
<dbReference type="EMBL" id="ML977501">
    <property type="protein sequence ID" value="KAF2132362.1"/>
    <property type="molecule type" value="Genomic_DNA"/>
</dbReference>
<dbReference type="InterPro" id="IPR050977">
    <property type="entry name" value="Fungal_Meroterpenoid_Isomerase"/>
</dbReference>
<keyword evidence="3" id="KW-1185">Reference proteome</keyword>
<dbReference type="Gene3D" id="3.10.450.50">
    <property type="match status" value="1"/>
</dbReference>
<dbReference type="PANTHER" id="PTHR39598:SF1">
    <property type="entry name" value="AUSTINOID BIOSYNTHESIS CLUSTERS PROTEIN F-RELATED"/>
    <property type="match status" value="1"/>
</dbReference>
<dbReference type="Pfam" id="PF12680">
    <property type="entry name" value="SnoaL_2"/>
    <property type="match status" value="1"/>
</dbReference>
<proteinExistence type="predicted"/>
<name>A0A6A6AK81_9PLEO</name>
<evidence type="ECO:0000259" key="1">
    <source>
        <dbReference type="Pfam" id="PF12680"/>
    </source>
</evidence>
<organism evidence="2 3">
    <name type="scientific">Dothidotthia symphoricarpi CBS 119687</name>
    <dbReference type="NCBI Taxonomy" id="1392245"/>
    <lineage>
        <taxon>Eukaryota</taxon>
        <taxon>Fungi</taxon>
        <taxon>Dikarya</taxon>
        <taxon>Ascomycota</taxon>
        <taxon>Pezizomycotina</taxon>
        <taxon>Dothideomycetes</taxon>
        <taxon>Pleosporomycetidae</taxon>
        <taxon>Pleosporales</taxon>
        <taxon>Dothidotthiaceae</taxon>
        <taxon>Dothidotthia</taxon>
    </lineage>
</organism>
<dbReference type="InterPro" id="IPR032710">
    <property type="entry name" value="NTF2-like_dom_sf"/>
</dbReference>